<evidence type="ECO:0000256" key="1">
    <source>
        <dbReference type="SAM" id="MobiDB-lite"/>
    </source>
</evidence>
<gene>
    <name evidence="2" type="ORF">PsYK624_050430</name>
</gene>
<sequence length="301" mass="33286">MSQYPHPSFSPRQRRQAPLPPTSSSQPPRASTSRRIESPVIPFHPIYAPHQTEDGRSSSPRHAPPLNLGGPHGVHHNAPRDRRPRRPQADAPPSHSDLAETCDFSTVKRLHLAVFAEIDRPQDDKNYVWTLFTCSDGDVGDNPRVTLHTISPGAQPGKWEKISWVKNLQNINDGSRLLLCLQLPTTEEAAATLESTLHARKAGPDVPQAPWSQKRWACAFVSWAANSPAPLMKHGISRGQHVATELAQEATDAALAVACNVLEQRMLLRGALFTQWPFDTALQTRTRDLVRAVRGTRTPSP</sequence>
<organism evidence="2 3">
    <name type="scientific">Phanerochaete sordida</name>
    <dbReference type="NCBI Taxonomy" id="48140"/>
    <lineage>
        <taxon>Eukaryota</taxon>
        <taxon>Fungi</taxon>
        <taxon>Dikarya</taxon>
        <taxon>Basidiomycota</taxon>
        <taxon>Agaricomycotina</taxon>
        <taxon>Agaricomycetes</taxon>
        <taxon>Polyporales</taxon>
        <taxon>Phanerochaetaceae</taxon>
        <taxon>Phanerochaete</taxon>
    </lineage>
</organism>
<accession>A0A9P3G6Z2</accession>
<protein>
    <submittedName>
        <fullName evidence="2">Uncharacterized protein</fullName>
    </submittedName>
</protein>
<dbReference type="EMBL" id="BPQB01000011">
    <property type="protein sequence ID" value="GJE88955.1"/>
    <property type="molecule type" value="Genomic_DNA"/>
</dbReference>
<dbReference type="AlphaFoldDB" id="A0A9P3G6Z2"/>
<feature type="compositionally biased region" description="Polar residues" evidence="1">
    <location>
        <begin position="22"/>
        <end position="33"/>
    </location>
</feature>
<reference evidence="2 3" key="1">
    <citation type="submission" date="2021-08" db="EMBL/GenBank/DDBJ databases">
        <title>Draft Genome Sequence of Phanerochaete sordida strain YK-624.</title>
        <authorList>
            <person name="Mori T."/>
            <person name="Dohra H."/>
            <person name="Suzuki T."/>
            <person name="Kawagishi H."/>
            <person name="Hirai H."/>
        </authorList>
    </citation>
    <scope>NUCLEOTIDE SEQUENCE [LARGE SCALE GENOMIC DNA]</scope>
    <source>
        <strain evidence="2 3">YK-624</strain>
    </source>
</reference>
<comment type="caution">
    <text evidence="2">The sequence shown here is derived from an EMBL/GenBank/DDBJ whole genome shotgun (WGS) entry which is preliminary data.</text>
</comment>
<feature type="region of interest" description="Disordered" evidence="1">
    <location>
        <begin position="1"/>
        <end position="100"/>
    </location>
</feature>
<keyword evidence="3" id="KW-1185">Reference proteome</keyword>
<feature type="compositionally biased region" description="Basic residues" evidence="1">
    <location>
        <begin position="73"/>
        <end position="86"/>
    </location>
</feature>
<name>A0A9P3G6Z2_9APHY</name>
<dbReference type="OrthoDB" id="10652024at2759"/>
<evidence type="ECO:0000313" key="2">
    <source>
        <dbReference type="EMBL" id="GJE88955.1"/>
    </source>
</evidence>
<proteinExistence type="predicted"/>
<evidence type="ECO:0000313" key="3">
    <source>
        <dbReference type="Proteomes" id="UP000703269"/>
    </source>
</evidence>
<dbReference type="Proteomes" id="UP000703269">
    <property type="component" value="Unassembled WGS sequence"/>
</dbReference>